<dbReference type="AlphaFoldDB" id="A0A4Q9KNV3"/>
<accession>A0A4Q9KNV3</accession>
<sequence length="140" mass="14703">MAEFDVEGEAVASPFGVSSDAGARVVRAQAKTVLLGSASRFLGPGVVQLLHAVDASGSVKSACATIGLSYTKGWRLIHTLENELGFVCVTRQQGGVGGGRASLTPECRTLLHRFARFSHEVDAAVDVLFAEHFPEFGSPS</sequence>
<gene>
    <name evidence="1" type="ORF">ET996_05180</name>
</gene>
<dbReference type="RefSeq" id="WP_131171482.1">
    <property type="nucleotide sequence ID" value="NZ_FXTL01000004.1"/>
</dbReference>
<reference evidence="1 2" key="1">
    <citation type="submission" date="2019-01" db="EMBL/GenBank/DDBJ databases">
        <title>Lactibacter flavus gen. nov., sp. nov., a novel bacterium of the family Propionibacteriaceae isolated from raw milk and dairy products.</title>
        <authorList>
            <person name="Huptas C."/>
            <person name="Wenning M."/>
            <person name="Breitenwieser F."/>
            <person name="Doll E."/>
            <person name="Von Neubeck M."/>
            <person name="Busse H.-J."/>
            <person name="Scherer S."/>
        </authorList>
    </citation>
    <scope>NUCLEOTIDE SEQUENCE [LARGE SCALE GENOMIC DNA]</scope>
    <source>
        <strain evidence="1 2">DSM 22130</strain>
    </source>
</reference>
<comment type="caution">
    <text evidence="1">The sequence shown here is derived from an EMBL/GenBank/DDBJ whole genome shotgun (WGS) entry which is preliminary data.</text>
</comment>
<organism evidence="1 2">
    <name type="scientific">Propioniciclava tarda</name>
    <dbReference type="NCBI Taxonomy" id="433330"/>
    <lineage>
        <taxon>Bacteria</taxon>
        <taxon>Bacillati</taxon>
        <taxon>Actinomycetota</taxon>
        <taxon>Actinomycetes</taxon>
        <taxon>Propionibacteriales</taxon>
        <taxon>Propionibacteriaceae</taxon>
        <taxon>Propioniciclava</taxon>
    </lineage>
</organism>
<evidence type="ECO:0000313" key="2">
    <source>
        <dbReference type="Proteomes" id="UP000291933"/>
    </source>
</evidence>
<name>A0A4Q9KNV3_PROTD</name>
<evidence type="ECO:0000313" key="1">
    <source>
        <dbReference type="EMBL" id="TBT95489.1"/>
    </source>
</evidence>
<dbReference type="PANTHER" id="PTHR30432">
    <property type="entry name" value="TRANSCRIPTIONAL REGULATOR MODE"/>
    <property type="match status" value="1"/>
</dbReference>
<dbReference type="PANTHER" id="PTHR30432:SF1">
    <property type="entry name" value="DNA-BINDING TRANSCRIPTIONAL DUAL REGULATOR MODE"/>
    <property type="match status" value="1"/>
</dbReference>
<dbReference type="SUPFAM" id="SSF46785">
    <property type="entry name" value="Winged helix' DNA-binding domain"/>
    <property type="match status" value="1"/>
</dbReference>
<proteinExistence type="predicted"/>
<dbReference type="Proteomes" id="UP000291933">
    <property type="component" value="Unassembled WGS sequence"/>
</dbReference>
<dbReference type="Gene3D" id="1.10.10.10">
    <property type="entry name" value="Winged helix-like DNA-binding domain superfamily/Winged helix DNA-binding domain"/>
    <property type="match status" value="1"/>
</dbReference>
<dbReference type="InterPro" id="IPR036388">
    <property type="entry name" value="WH-like_DNA-bd_sf"/>
</dbReference>
<dbReference type="EMBL" id="SDMR01000004">
    <property type="protein sequence ID" value="TBT95489.1"/>
    <property type="molecule type" value="Genomic_DNA"/>
</dbReference>
<dbReference type="InterPro" id="IPR036390">
    <property type="entry name" value="WH_DNA-bd_sf"/>
</dbReference>
<keyword evidence="2" id="KW-1185">Reference proteome</keyword>
<dbReference type="InterPro" id="IPR051815">
    <property type="entry name" value="Molybdate_resp_trans_reg"/>
</dbReference>
<protein>
    <submittedName>
        <fullName evidence="1">LysR family transcriptional regulator</fullName>
    </submittedName>
</protein>
<dbReference type="OrthoDB" id="9800709at2"/>